<evidence type="ECO:0000313" key="12">
    <source>
        <dbReference type="EMBL" id="CAE0662992.1"/>
    </source>
</evidence>
<keyword evidence="5 8" id="KW-1133">Transmembrane helix</keyword>
<feature type="region of interest" description="Disordered" evidence="9">
    <location>
        <begin position="422"/>
        <end position="500"/>
    </location>
</feature>
<name>A0A7S3YV72_9EUKA</name>
<dbReference type="GO" id="GO:0097272">
    <property type="term" value="P:ammonium homeostasis"/>
    <property type="evidence" value="ECO:0007669"/>
    <property type="project" value="TreeGrafter"/>
</dbReference>
<feature type="signal peptide" evidence="10">
    <location>
        <begin position="1"/>
        <end position="18"/>
    </location>
</feature>
<feature type="transmembrane region" description="Helical" evidence="8">
    <location>
        <begin position="329"/>
        <end position="348"/>
    </location>
</feature>
<feature type="transmembrane region" description="Helical" evidence="8">
    <location>
        <begin position="243"/>
        <end position="266"/>
    </location>
</feature>
<dbReference type="Pfam" id="PF00909">
    <property type="entry name" value="Ammonium_transp"/>
    <property type="match status" value="1"/>
</dbReference>
<evidence type="ECO:0000256" key="3">
    <source>
        <dbReference type="ARBA" id="ARBA00022448"/>
    </source>
</evidence>
<evidence type="ECO:0000256" key="6">
    <source>
        <dbReference type="ARBA" id="ARBA00023136"/>
    </source>
</evidence>
<reference evidence="12" key="1">
    <citation type="submission" date="2021-01" db="EMBL/GenBank/DDBJ databases">
        <authorList>
            <person name="Corre E."/>
            <person name="Pelletier E."/>
            <person name="Niang G."/>
            <person name="Scheremetjew M."/>
            <person name="Finn R."/>
            <person name="Kale V."/>
            <person name="Holt S."/>
            <person name="Cochrane G."/>
            <person name="Meng A."/>
            <person name="Brown T."/>
            <person name="Cohen L."/>
        </authorList>
    </citation>
    <scope>NUCLEOTIDE SEQUENCE</scope>
    <source>
        <strain evidence="12">CCCM811</strain>
    </source>
</reference>
<protein>
    <recommendedName>
        <fullName evidence="8">Ammonium transporter</fullName>
    </recommendedName>
</protein>
<feature type="transmembrane region" description="Helical" evidence="8">
    <location>
        <begin position="168"/>
        <end position="191"/>
    </location>
</feature>
<keyword evidence="3 8" id="KW-0813">Transport</keyword>
<dbReference type="PANTHER" id="PTHR11730:SF6">
    <property type="entry name" value="AMMONIUM TRANSPORTER"/>
    <property type="match status" value="1"/>
</dbReference>
<comment type="subcellular location">
    <subcellularLocation>
        <location evidence="8">Cell membrane</location>
        <topology evidence="8">Multi-pass membrane protein</topology>
    </subcellularLocation>
    <subcellularLocation>
        <location evidence="1">Membrane</location>
        <topology evidence="1">Multi-pass membrane protein</topology>
    </subcellularLocation>
</comment>
<feature type="transmembrane region" description="Helical" evidence="8">
    <location>
        <begin position="296"/>
        <end position="317"/>
    </location>
</feature>
<evidence type="ECO:0000256" key="9">
    <source>
        <dbReference type="SAM" id="MobiDB-lite"/>
    </source>
</evidence>
<dbReference type="GO" id="GO:0008519">
    <property type="term" value="F:ammonium channel activity"/>
    <property type="evidence" value="ECO:0007669"/>
    <property type="project" value="InterPro"/>
</dbReference>
<evidence type="ECO:0000256" key="7">
    <source>
        <dbReference type="ARBA" id="ARBA00023177"/>
    </source>
</evidence>
<feature type="transmembrane region" description="Helical" evidence="8">
    <location>
        <begin position="34"/>
        <end position="53"/>
    </location>
</feature>
<dbReference type="InterPro" id="IPR018047">
    <property type="entry name" value="Ammonium_transpt_CS"/>
</dbReference>
<evidence type="ECO:0000259" key="11">
    <source>
        <dbReference type="Pfam" id="PF00909"/>
    </source>
</evidence>
<dbReference type="GO" id="GO:0005886">
    <property type="term" value="C:plasma membrane"/>
    <property type="evidence" value="ECO:0007669"/>
    <property type="project" value="UniProtKB-SubCell"/>
</dbReference>
<evidence type="ECO:0000256" key="1">
    <source>
        <dbReference type="ARBA" id="ARBA00004141"/>
    </source>
</evidence>
<feature type="transmembrane region" description="Helical" evidence="8">
    <location>
        <begin position="203"/>
        <end position="223"/>
    </location>
</feature>
<evidence type="ECO:0000256" key="8">
    <source>
        <dbReference type="RuleBase" id="RU362002"/>
    </source>
</evidence>
<feature type="transmembrane region" description="Helical" evidence="8">
    <location>
        <begin position="121"/>
        <end position="141"/>
    </location>
</feature>
<dbReference type="InterPro" id="IPR001905">
    <property type="entry name" value="Ammonium_transpt"/>
</dbReference>
<dbReference type="InterPro" id="IPR024041">
    <property type="entry name" value="NH4_transpt_AmtB-like_dom"/>
</dbReference>
<comment type="caution">
    <text evidence="8">Lacks conserved residue(s) required for the propagation of feature annotation.</text>
</comment>
<feature type="compositionally biased region" description="Polar residues" evidence="9">
    <location>
        <begin position="489"/>
        <end position="500"/>
    </location>
</feature>
<evidence type="ECO:0000256" key="4">
    <source>
        <dbReference type="ARBA" id="ARBA00022692"/>
    </source>
</evidence>
<feature type="domain" description="Ammonium transporter AmtB-like" evidence="11">
    <location>
        <begin position="1"/>
        <end position="418"/>
    </location>
</feature>
<gene>
    <name evidence="12" type="ORF">LGLO00237_LOCUS14593</name>
</gene>
<dbReference type="Gene3D" id="1.10.3430.10">
    <property type="entry name" value="Ammonium transporter AmtB like domains"/>
    <property type="match status" value="1"/>
</dbReference>
<evidence type="ECO:0000256" key="5">
    <source>
        <dbReference type="ARBA" id="ARBA00022989"/>
    </source>
</evidence>
<keyword evidence="6 8" id="KW-0472">Membrane</keyword>
<evidence type="ECO:0000256" key="2">
    <source>
        <dbReference type="ARBA" id="ARBA00005887"/>
    </source>
</evidence>
<keyword evidence="4 8" id="KW-0812">Transmembrane</keyword>
<sequence length="523" mass="56656">MWILLCSVFIFWMQTGFAMLEAGTVRPKNTSNILFKNLMDVAIGAIGFWLLGYSFSFGNGRTITNNPGRDTAFIGAGNWAIRNFSECSCSYHLWFFQWAFSGAATTIVSGSVAERCRLETYFMYSLFISIFVYPVVVHWVWSPMGFLSASYTDENGNRWLKQNGMLDYAGSAVVHTVGGFAGLIGAVALGPRKSFESGEGRKSPNELLCALGVSILWMGWYGFNCGSTLGAGANGGASIALASKIAVVTTISASSATVTSILVSYIQFDHYSLAYCLNNVLAGLVAITAPCAVVEPWAAMCIGIIACGIYSGVSALLKKMGIDDPVDAFPVHGACGVWGTIAVGIFATRENIKRAYGFDNDAMRSGNQLRNQVIGILIIITWTIVTSSTLFFPLKWAGLLRVSAEQEAIGLDAAEHGIEARKKYPRSNRRIGSLPSRQSAYGTPSPGRSKDEKSKSRRTASSSEMKPARPASRKHQQLFTPSRNHRHMYTQSSSLNSITATRKKSLWGTARSPLSETNSPAAL</sequence>
<keyword evidence="7 8" id="KW-0924">Ammonia transport</keyword>
<dbReference type="PANTHER" id="PTHR11730">
    <property type="entry name" value="AMMONIUM TRANSPORTER"/>
    <property type="match status" value="1"/>
</dbReference>
<keyword evidence="10" id="KW-0732">Signal</keyword>
<organism evidence="12">
    <name type="scientific">Lotharella globosa</name>
    <dbReference type="NCBI Taxonomy" id="91324"/>
    <lineage>
        <taxon>Eukaryota</taxon>
        <taxon>Sar</taxon>
        <taxon>Rhizaria</taxon>
        <taxon>Cercozoa</taxon>
        <taxon>Chlorarachniophyceae</taxon>
        <taxon>Lotharella</taxon>
    </lineage>
</organism>
<dbReference type="PROSITE" id="PS01219">
    <property type="entry name" value="AMMONIUM_TRANSP"/>
    <property type="match status" value="1"/>
</dbReference>
<comment type="similarity">
    <text evidence="2 8">Belongs to the ammonia transporter channel (TC 1.A.11.2) family.</text>
</comment>
<dbReference type="SUPFAM" id="SSF111352">
    <property type="entry name" value="Ammonium transporter"/>
    <property type="match status" value="1"/>
</dbReference>
<feature type="chain" id="PRO_5030791767" description="Ammonium transporter" evidence="10">
    <location>
        <begin position="19"/>
        <end position="523"/>
    </location>
</feature>
<accession>A0A7S3YV72</accession>
<dbReference type="NCBIfam" id="TIGR00836">
    <property type="entry name" value="amt"/>
    <property type="match status" value="1"/>
</dbReference>
<proteinExistence type="inferred from homology"/>
<dbReference type="EMBL" id="HBIV01020178">
    <property type="protein sequence ID" value="CAE0662992.1"/>
    <property type="molecule type" value="Transcribed_RNA"/>
</dbReference>
<evidence type="ECO:0000256" key="10">
    <source>
        <dbReference type="SAM" id="SignalP"/>
    </source>
</evidence>
<feature type="transmembrane region" description="Helical" evidence="8">
    <location>
        <begin position="373"/>
        <end position="394"/>
    </location>
</feature>
<dbReference type="FunFam" id="1.10.3430.10:FF:000008">
    <property type="entry name" value="Ammonium transporter"/>
    <property type="match status" value="1"/>
</dbReference>
<dbReference type="AlphaFoldDB" id="A0A7S3YV72"/>
<dbReference type="InterPro" id="IPR029020">
    <property type="entry name" value="Ammonium/urea_transptr"/>
</dbReference>